<accession>A0ABN8HP08</accession>
<dbReference type="EMBL" id="OW152813">
    <property type="protein sequence ID" value="CAH2034595.1"/>
    <property type="molecule type" value="Genomic_DNA"/>
</dbReference>
<organism evidence="2 3">
    <name type="scientific">Iphiclides podalirius</name>
    <name type="common">scarce swallowtail</name>
    <dbReference type="NCBI Taxonomy" id="110791"/>
    <lineage>
        <taxon>Eukaryota</taxon>
        <taxon>Metazoa</taxon>
        <taxon>Ecdysozoa</taxon>
        <taxon>Arthropoda</taxon>
        <taxon>Hexapoda</taxon>
        <taxon>Insecta</taxon>
        <taxon>Pterygota</taxon>
        <taxon>Neoptera</taxon>
        <taxon>Endopterygota</taxon>
        <taxon>Lepidoptera</taxon>
        <taxon>Glossata</taxon>
        <taxon>Ditrysia</taxon>
        <taxon>Papilionoidea</taxon>
        <taxon>Papilionidae</taxon>
        <taxon>Papilioninae</taxon>
        <taxon>Iphiclides</taxon>
    </lineage>
</organism>
<sequence length="93" mass="10308">MRVQVTLFGFALNTLTLTWEHGRTTALLSRRHRSPGRGLDVHGEPHEAGFRISLTNGTTLAYQCVGPEVPLHPSSRPPSKRATPNQHQKVAFL</sequence>
<protein>
    <submittedName>
        <fullName evidence="2">Uncharacterized protein</fullName>
    </submittedName>
</protein>
<evidence type="ECO:0000313" key="3">
    <source>
        <dbReference type="Proteomes" id="UP000837857"/>
    </source>
</evidence>
<evidence type="ECO:0000313" key="2">
    <source>
        <dbReference type="EMBL" id="CAH2034595.1"/>
    </source>
</evidence>
<evidence type="ECO:0000256" key="1">
    <source>
        <dbReference type="SAM" id="MobiDB-lite"/>
    </source>
</evidence>
<feature type="non-terminal residue" evidence="2">
    <location>
        <position position="93"/>
    </location>
</feature>
<gene>
    <name evidence="2" type="ORF">IPOD504_LOCUS203</name>
</gene>
<dbReference type="Proteomes" id="UP000837857">
    <property type="component" value="Chromosome 1"/>
</dbReference>
<proteinExistence type="predicted"/>
<keyword evidence="3" id="KW-1185">Reference proteome</keyword>
<feature type="compositionally biased region" description="Polar residues" evidence="1">
    <location>
        <begin position="82"/>
        <end position="93"/>
    </location>
</feature>
<reference evidence="2" key="1">
    <citation type="submission" date="2022-03" db="EMBL/GenBank/DDBJ databases">
        <authorList>
            <person name="Martin H S."/>
        </authorList>
    </citation>
    <scope>NUCLEOTIDE SEQUENCE</scope>
</reference>
<feature type="region of interest" description="Disordered" evidence="1">
    <location>
        <begin position="68"/>
        <end position="93"/>
    </location>
</feature>
<name>A0ABN8HP08_9NEOP</name>